<dbReference type="InterPro" id="IPR028082">
    <property type="entry name" value="Peripla_BP_I"/>
</dbReference>
<evidence type="ECO:0000313" key="5">
    <source>
        <dbReference type="Proteomes" id="UP000008718"/>
    </source>
</evidence>
<dbReference type="AlphaFoldDB" id="E4T6C0"/>
<gene>
    <name evidence="4" type="ordered locus">Palpr_2128</name>
</gene>
<accession>E4T6C0</accession>
<comment type="similarity">
    <text evidence="1">Belongs to the leucine-binding protein family.</text>
</comment>
<dbReference type="SUPFAM" id="SSF53822">
    <property type="entry name" value="Periplasmic binding protein-like I"/>
    <property type="match status" value="1"/>
</dbReference>
<feature type="domain" description="Leucine-binding protein" evidence="3">
    <location>
        <begin position="5"/>
        <end position="328"/>
    </location>
</feature>
<dbReference type="RefSeq" id="WP_013445633.1">
    <property type="nucleotide sequence ID" value="NC_014734.1"/>
</dbReference>
<evidence type="ECO:0000259" key="3">
    <source>
        <dbReference type="Pfam" id="PF13458"/>
    </source>
</evidence>
<dbReference type="HOGENOM" id="CLU_756006_0_0_10"/>
<dbReference type="Gene3D" id="3.40.50.2300">
    <property type="match status" value="2"/>
</dbReference>
<dbReference type="OrthoDB" id="827062at2"/>
<evidence type="ECO:0000256" key="2">
    <source>
        <dbReference type="ARBA" id="ARBA00022729"/>
    </source>
</evidence>
<dbReference type="InterPro" id="IPR028081">
    <property type="entry name" value="Leu-bd"/>
</dbReference>
<dbReference type="Proteomes" id="UP000008718">
    <property type="component" value="Chromosome"/>
</dbReference>
<dbReference type="EMBL" id="CP002345">
    <property type="protein sequence ID" value="ADQ80264.1"/>
    <property type="molecule type" value="Genomic_DNA"/>
</dbReference>
<organism evidence="4 5">
    <name type="scientific">Paludibacter propionicigenes (strain DSM 17365 / JCM 13257 / WB4)</name>
    <dbReference type="NCBI Taxonomy" id="694427"/>
    <lineage>
        <taxon>Bacteria</taxon>
        <taxon>Pseudomonadati</taxon>
        <taxon>Bacteroidota</taxon>
        <taxon>Bacteroidia</taxon>
        <taxon>Bacteroidales</taxon>
        <taxon>Paludibacteraceae</taxon>
        <taxon>Paludibacter</taxon>
    </lineage>
</organism>
<keyword evidence="5" id="KW-1185">Reference proteome</keyword>
<protein>
    <submittedName>
        <fullName evidence="4">ABC-type branched-chain amino acid transport systems periplasmic component-like protein</fullName>
    </submittedName>
</protein>
<dbReference type="STRING" id="694427.Palpr_2128"/>
<evidence type="ECO:0000313" key="4">
    <source>
        <dbReference type="EMBL" id="ADQ80264.1"/>
    </source>
</evidence>
<name>E4T6C0_PALPW</name>
<evidence type="ECO:0000256" key="1">
    <source>
        <dbReference type="ARBA" id="ARBA00010062"/>
    </source>
</evidence>
<proteinExistence type="inferred from homology"/>
<dbReference type="KEGG" id="ppn:Palpr_2128"/>
<keyword evidence="2" id="KW-0732">Signal</keyword>
<dbReference type="Pfam" id="PF13458">
    <property type="entry name" value="Peripla_BP_6"/>
    <property type="match status" value="1"/>
</dbReference>
<dbReference type="eggNOG" id="COG0683">
    <property type="taxonomic scope" value="Bacteria"/>
</dbReference>
<reference evidence="4 5" key="2">
    <citation type="journal article" date="2011" name="Stand. Genomic Sci.">
        <title>Complete genome sequence of Paludibacter propionicigenes type strain (WB4).</title>
        <authorList>
            <person name="Gronow S."/>
            <person name="Munk C."/>
            <person name="Lapidus A."/>
            <person name="Nolan M."/>
            <person name="Lucas S."/>
            <person name="Hammon N."/>
            <person name="Deshpande S."/>
            <person name="Cheng J.F."/>
            <person name="Tapia R."/>
            <person name="Han C."/>
            <person name="Goodwin L."/>
            <person name="Pitluck S."/>
            <person name="Liolios K."/>
            <person name="Ivanova N."/>
            <person name="Mavromatis K."/>
            <person name="Mikhailova N."/>
            <person name="Pati A."/>
            <person name="Chen A."/>
            <person name="Palaniappan K."/>
            <person name="Land M."/>
            <person name="Hauser L."/>
            <person name="Chang Y.J."/>
            <person name="Jeffries C.D."/>
            <person name="Brambilla E."/>
            <person name="Rohde M."/>
            <person name="Goker M."/>
            <person name="Detter J.C."/>
            <person name="Woyke T."/>
            <person name="Bristow J."/>
            <person name="Eisen J.A."/>
            <person name="Markowitz V."/>
            <person name="Hugenholtz P."/>
            <person name="Kyrpides N.C."/>
            <person name="Klenk H.P."/>
        </authorList>
    </citation>
    <scope>NUCLEOTIDE SEQUENCE [LARGE SCALE GENOMIC DNA]</scope>
    <source>
        <strain evidence="5">DSM 17365 / JCM 13257 / WB4</strain>
    </source>
</reference>
<sequence>MNKVIKIGFLFPYSSIHPNMSNDIMDGFFAALPAAYRRYYQFYPEFIDQGGSEPVKAAINKMRMFHQVDILSGFVSYMLLPEILPLISKKDQLCFFFDMGEYLPPLYPLPENCFFNSFQFWQLEYALGNWAQKRFGGKGAMLMSIYDSGYHIHSSFWQGAIFAGAQEIDMHIVPYNPQMPDIKDVLPDYLSRIEKSGVDYLHALFCGNEALSFFSMYKQSGLHNKIPLLVSPHMASDVVLSKISHLGLGFYSASGWNYQLNTTQNILFKRQFEQSTGRKSTVFAVMGYEMGLALLPTLPQMQKGDIESAISYLKTSWIDGPRGKRNFSIQHNFEKPDVEIEKISLQSTQYTEMVMEQGTPMEYNHLVFEDIHSQCVSGWKNPYLCV</sequence>
<reference key="1">
    <citation type="submission" date="2010-11" db="EMBL/GenBank/DDBJ databases">
        <title>The complete genome of Paludibacter propionicigenes DSM 17365.</title>
        <authorList>
            <consortium name="US DOE Joint Genome Institute (JGI-PGF)"/>
            <person name="Lucas S."/>
            <person name="Copeland A."/>
            <person name="Lapidus A."/>
            <person name="Bruce D."/>
            <person name="Goodwin L."/>
            <person name="Pitluck S."/>
            <person name="Kyrpides N."/>
            <person name="Mavromatis K."/>
            <person name="Ivanova N."/>
            <person name="Munk A.C."/>
            <person name="Brettin T."/>
            <person name="Detter J.C."/>
            <person name="Han C."/>
            <person name="Tapia R."/>
            <person name="Land M."/>
            <person name="Hauser L."/>
            <person name="Markowitz V."/>
            <person name="Cheng J.-F."/>
            <person name="Hugenholtz P."/>
            <person name="Woyke T."/>
            <person name="Wu D."/>
            <person name="Gronow S."/>
            <person name="Wellnitz S."/>
            <person name="Brambilla E."/>
            <person name="Klenk H.-P."/>
            <person name="Eisen J.A."/>
        </authorList>
    </citation>
    <scope>NUCLEOTIDE SEQUENCE</scope>
    <source>
        <strain>WB4</strain>
    </source>
</reference>